<reference evidence="15" key="1">
    <citation type="submission" date="2022-07" db="EMBL/GenBank/DDBJ databases">
        <authorList>
            <person name="Trinca V."/>
            <person name="Uliana J.V.C."/>
            <person name="Torres T.T."/>
            <person name="Ward R.J."/>
            <person name="Monesi N."/>
        </authorList>
    </citation>
    <scope>NUCLEOTIDE SEQUENCE</scope>
    <source>
        <strain evidence="15">HSMRA1968</strain>
        <tissue evidence="15">Whole embryos</tissue>
    </source>
</reference>
<dbReference type="Gene3D" id="1.10.630.10">
    <property type="entry name" value="Cytochrome P450"/>
    <property type="match status" value="1"/>
</dbReference>
<evidence type="ECO:0000256" key="5">
    <source>
        <dbReference type="ARBA" id="ARBA00022617"/>
    </source>
</evidence>
<evidence type="ECO:0000256" key="14">
    <source>
        <dbReference type="RuleBase" id="RU000461"/>
    </source>
</evidence>
<keyword evidence="8" id="KW-0492">Microsome</keyword>
<evidence type="ECO:0000256" key="12">
    <source>
        <dbReference type="ARBA" id="ARBA00023136"/>
    </source>
</evidence>
<dbReference type="PANTHER" id="PTHR24292:SF100">
    <property type="entry name" value="CYTOCHROME P450 6A16, ISOFORM B-RELATED"/>
    <property type="match status" value="1"/>
</dbReference>
<accession>A0A9Q0N8H1</accession>
<dbReference type="CDD" id="cd11056">
    <property type="entry name" value="CYP6-like"/>
    <property type="match status" value="1"/>
</dbReference>
<dbReference type="PRINTS" id="PR00463">
    <property type="entry name" value="EP450I"/>
</dbReference>
<dbReference type="AlphaFoldDB" id="A0A9Q0N8H1"/>
<dbReference type="GO" id="GO:0004497">
    <property type="term" value="F:monooxygenase activity"/>
    <property type="evidence" value="ECO:0007669"/>
    <property type="project" value="UniProtKB-KW"/>
</dbReference>
<gene>
    <name evidence="15" type="primary">Cyp6a14_8</name>
    <name evidence="15" type="ORF">Bhyg_09513</name>
</gene>
<evidence type="ECO:0000256" key="10">
    <source>
        <dbReference type="ARBA" id="ARBA00023004"/>
    </source>
</evidence>
<dbReference type="EMBL" id="WJQU01000002">
    <property type="protein sequence ID" value="KAJ6644544.1"/>
    <property type="molecule type" value="Genomic_DNA"/>
</dbReference>
<evidence type="ECO:0000256" key="4">
    <source>
        <dbReference type="ARBA" id="ARBA00010617"/>
    </source>
</evidence>
<evidence type="ECO:0000256" key="1">
    <source>
        <dbReference type="ARBA" id="ARBA00001971"/>
    </source>
</evidence>
<evidence type="ECO:0000313" key="16">
    <source>
        <dbReference type="Proteomes" id="UP001151699"/>
    </source>
</evidence>
<sequence length="294" mass="34186">MGRQVFEEPRRSMGLQMLVVQMREYARFFGIKQLPEKPAKFFLNIVKETLAYRRSNNVERKDFMHLLIDLKNNPNPELHSLTDDEIAAQAAFVFFVAGFETSSTLLSFCSYELAKHPEIQEKARNEVKNVLKRFNGELTYDAMLEMKYLDQVLKESLRKYPPLSMLTRGATEDYWVKDTKTPLLIPKGCTVVIPVYSIHNDPSIYPDPEIFDPERFTPEEENKRHPFAFLPFGEGPRVCIGLRFGMMQARIGMAKMLLNFKMSLAARMDEIQFSRSHFIISNEGGFWINLEKIH</sequence>
<evidence type="ECO:0000256" key="7">
    <source>
        <dbReference type="ARBA" id="ARBA00022824"/>
    </source>
</evidence>
<keyword evidence="5 13" id="KW-0349">Heme</keyword>
<evidence type="ECO:0000256" key="3">
    <source>
        <dbReference type="ARBA" id="ARBA00004406"/>
    </source>
</evidence>
<dbReference type="GO" id="GO:0005789">
    <property type="term" value="C:endoplasmic reticulum membrane"/>
    <property type="evidence" value="ECO:0007669"/>
    <property type="project" value="UniProtKB-SubCell"/>
</dbReference>
<comment type="subcellular location">
    <subcellularLocation>
        <location evidence="3">Endoplasmic reticulum membrane</location>
        <topology evidence="3">Peripheral membrane protein</topology>
    </subcellularLocation>
    <subcellularLocation>
        <location evidence="2">Microsome membrane</location>
        <topology evidence="2">Peripheral membrane protein</topology>
    </subcellularLocation>
</comment>
<dbReference type="PRINTS" id="PR00385">
    <property type="entry name" value="P450"/>
</dbReference>
<proteinExistence type="inferred from homology"/>
<dbReference type="GO" id="GO:0016705">
    <property type="term" value="F:oxidoreductase activity, acting on paired donors, with incorporation or reduction of molecular oxygen"/>
    <property type="evidence" value="ECO:0007669"/>
    <property type="project" value="InterPro"/>
</dbReference>
<dbReference type="InterPro" id="IPR036396">
    <property type="entry name" value="Cyt_P450_sf"/>
</dbReference>
<dbReference type="GO" id="GO:0020037">
    <property type="term" value="F:heme binding"/>
    <property type="evidence" value="ECO:0007669"/>
    <property type="project" value="InterPro"/>
</dbReference>
<comment type="similarity">
    <text evidence="4 14">Belongs to the cytochrome P450 family.</text>
</comment>
<keyword evidence="16" id="KW-1185">Reference proteome</keyword>
<keyword evidence="7" id="KW-0256">Endoplasmic reticulum</keyword>
<dbReference type="Pfam" id="PF00067">
    <property type="entry name" value="p450"/>
    <property type="match status" value="1"/>
</dbReference>
<dbReference type="InterPro" id="IPR002401">
    <property type="entry name" value="Cyt_P450_E_grp-I"/>
</dbReference>
<comment type="cofactor">
    <cofactor evidence="1 13">
        <name>heme</name>
        <dbReference type="ChEBI" id="CHEBI:30413"/>
    </cofactor>
</comment>
<keyword evidence="9 14" id="KW-0560">Oxidoreductase</keyword>
<evidence type="ECO:0000256" key="6">
    <source>
        <dbReference type="ARBA" id="ARBA00022723"/>
    </source>
</evidence>
<keyword evidence="11 14" id="KW-0503">Monooxygenase</keyword>
<dbReference type="Proteomes" id="UP001151699">
    <property type="component" value="Chromosome B"/>
</dbReference>
<dbReference type="PANTHER" id="PTHR24292">
    <property type="entry name" value="CYTOCHROME P450"/>
    <property type="match status" value="1"/>
</dbReference>
<name>A0A9Q0N8H1_9DIPT</name>
<evidence type="ECO:0000256" key="11">
    <source>
        <dbReference type="ARBA" id="ARBA00023033"/>
    </source>
</evidence>
<evidence type="ECO:0000256" key="13">
    <source>
        <dbReference type="PIRSR" id="PIRSR602401-1"/>
    </source>
</evidence>
<dbReference type="SUPFAM" id="SSF48264">
    <property type="entry name" value="Cytochrome P450"/>
    <property type="match status" value="1"/>
</dbReference>
<keyword evidence="10 13" id="KW-0408">Iron</keyword>
<feature type="binding site" description="axial binding residue" evidence="13">
    <location>
        <position position="239"/>
    </location>
    <ligand>
        <name>heme</name>
        <dbReference type="ChEBI" id="CHEBI:30413"/>
    </ligand>
    <ligandPart>
        <name>Fe</name>
        <dbReference type="ChEBI" id="CHEBI:18248"/>
    </ligandPart>
</feature>
<dbReference type="InterPro" id="IPR017972">
    <property type="entry name" value="Cyt_P450_CS"/>
</dbReference>
<evidence type="ECO:0000313" key="15">
    <source>
        <dbReference type="EMBL" id="KAJ6644544.1"/>
    </source>
</evidence>
<evidence type="ECO:0000256" key="2">
    <source>
        <dbReference type="ARBA" id="ARBA00004174"/>
    </source>
</evidence>
<evidence type="ECO:0000256" key="9">
    <source>
        <dbReference type="ARBA" id="ARBA00023002"/>
    </source>
</evidence>
<protein>
    <submittedName>
        <fullName evidence="15">Cytochrome P450 6a14</fullName>
    </submittedName>
</protein>
<dbReference type="InterPro" id="IPR050476">
    <property type="entry name" value="Insect_CytP450_Detox"/>
</dbReference>
<comment type="caution">
    <text evidence="15">The sequence shown here is derived from an EMBL/GenBank/DDBJ whole genome shotgun (WGS) entry which is preliminary data.</text>
</comment>
<organism evidence="15 16">
    <name type="scientific">Pseudolycoriella hygida</name>
    <dbReference type="NCBI Taxonomy" id="35572"/>
    <lineage>
        <taxon>Eukaryota</taxon>
        <taxon>Metazoa</taxon>
        <taxon>Ecdysozoa</taxon>
        <taxon>Arthropoda</taxon>
        <taxon>Hexapoda</taxon>
        <taxon>Insecta</taxon>
        <taxon>Pterygota</taxon>
        <taxon>Neoptera</taxon>
        <taxon>Endopterygota</taxon>
        <taxon>Diptera</taxon>
        <taxon>Nematocera</taxon>
        <taxon>Sciaroidea</taxon>
        <taxon>Sciaridae</taxon>
        <taxon>Pseudolycoriella</taxon>
    </lineage>
</organism>
<dbReference type="GO" id="GO:0005506">
    <property type="term" value="F:iron ion binding"/>
    <property type="evidence" value="ECO:0007669"/>
    <property type="project" value="InterPro"/>
</dbReference>
<dbReference type="InterPro" id="IPR001128">
    <property type="entry name" value="Cyt_P450"/>
</dbReference>
<dbReference type="OrthoDB" id="2789670at2759"/>
<keyword evidence="6 13" id="KW-0479">Metal-binding</keyword>
<evidence type="ECO:0000256" key="8">
    <source>
        <dbReference type="ARBA" id="ARBA00022848"/>
    </source>
</evidence>
<dbReference type="PROSITE" id="PS00086">
    <property type="entry name" value="CYTOCHROME_P450"/>
    <property type="match status" value="1"/>
</dbReference>
<keyword evidence="12" id="KW-0472">Membrane</keyword>